<proteinExistence type="predicted"/>
<feature type="compositionally biased region" description="Basic and acidic residues" evidence="1">
    <location>
        <begin position="63"/>
        <end position="107"/>
    </location>
</feature>
<sequence>MAEKEVARQKYLQQQQERWEREHEALEVKRKQEEEERAKLMEEEAKRQKKREEAAEKRRKRKEAQEEQARKEAEAAAERARREAEVAAEKKKKRAEATARRKAREAAEAAASAASVTAASSQSPSEFPGISPVAWGSYDAAAAAAKAKALISEARSGAFPTVGDHSPVSSQHPLDGTANRFVVTAPTTTSPDSESRVAFRKRKSPPPSPKAASTATEEGGGARVSEEQLASMQGLTRSRRRASVRFSAIMDSMRGRPGGASATAKTSSEQQQKQTGNESDLPPSRRPIKKLKQEEKEERKQEKEGLANLRDDSSISIRSDKIAPSPSADVAAAAAPKTISSSQQPSLPHVSADGPQQEEEWEGSEWMTLDDSGNAPAGQSGFPSEPYHLAPSLPLPSGHSNVATAAAAGTNLSRAVPFSSSLYAAHPHPLSGGNPSHQIQRFPNSFAQQSTLQFGRPSGLVGAPVASAQVHGGAFAASPGGYAHAHARGGVDSPAAQREPTRSPQLSHGPAAVPFAATESRGAVGGFPRGSTCAARVPIAPRPEGSPGRQMLSHADPTDISYTAVPPVQAPLPPALTVFPSVQQTTGAAAEWPQQQMR</sequence>
<dbReference type="EMBL" id="CDMZ01005835">
    <property type="protein sequence ID" value="CEM54979.1"/>
    <property type="molecule type" value="Genomic_DNA"/>
</dbReference>
<feature type="compositionally biased region" description="Polar residues" evidence="1">
    <location>
        <begin position="263"/>
        <end position="278"/>
    </location>
</feature>
<feature type="region of interest" description="Disordered" evidence="1">
    <location>
        <begin position="184"/>
        <end position="393"/>
    </location>
</feature>
<dbReference type="CDD" id="cd22249">
    <property type="entry name" value="UDM1_RNF168_RNF169-like"/>
    <property type="match status" value="1"/>
</dbReference>
<feature type="compositionally biased region" description="Basic and acidic residues" evidence="1">
    <location>
        <begin position="291"/>
        <end position="321"/>
    </location>
</feature>
<feature type="compositionally biased region" description="Basic and acidic residues" evidence="1">
    <location>
        <begin position="17"/>
        <end position="56"/>
    </location>
</feature>
<dbReference type="VEuPathDB" id="CryptoDB:Cvel_13199"/>
<feature type="region of interest" description="Disordered" evidence="1">
    <location>
        <begin position="481"/>
        <end position="510"/>
    </location>
</feature>
<evidence type="ECO:0000256" key="1">
    <source>
        <dbReference type="SAM" id="MobiDB-lite"/>
    </source>
</evidence>
<evidence type="ECO:0000313" key="2">
    <source>
        <dbReference type="EMBL" id="CEM54979.1"/>
    </source>
</evidence>
<feature type="region of interest" description="Disordered" evidence="1">
    <location>
        <begin position="1"/>
        <end position="133"/>
    </location>
</feature>
<organism evidence="2">
    <name type="scientific">Chromera velia CCMP2878</name>
    <dbReference type="NCBI Taxonomy" id="1169474"/>
    <lineage>
        <taxon>Eukaryota</taxon>
        <taxon>Sar</taxon>
        <taxon>Alveolata</taxon>
        <taxon>Colpodellida</taxon>
        <taxon>Chromeraceae</taxon>
        <taxon>Chromera</taxon>
    </lineage>
</organism>
<feature type="compositionally biased region" description="Low complexity" evidence="1">
    <location>
        <begin position="108"/>
        <end position="119"/>
    </location>
</feature>
<feature type="region of interest" description="Disordered" evidence="1">
    <location>
        <begin position="536"/>
        <end position="555"/>
    </location>
</feature>
<dbReference type="AlphaFoldDB" id="A0A0G4ID23"/>
<accession>A0A0G4ID23</accession>
<reference evidence="2" key="1">
    <citation type="submission" date="2014-11" db="EMBL/GenBank/DDBJ databases">
        <authorList>
            <person name="Otto D Thomas"/>
            <person name="Naeem Raeece"/>
        </authorList>
    </citation>
    <scope>NUCLEOTIDE SEQUENCE</scope>
</reference>
<gene>
    <name evidence="2" type="ORF">Cvel_13199</name>
</gene>
<name>A0A0G4ID23_9ALVE</name>
<feature type="compositionally biased region" description="Low complexity" evidence="1">
    <location>
        <begin position="323"/>
        <end position="336"/>
    </location>
</feature>
<protein>
    <submittedName>
        <fullName evidence="2">Uncharacterized protein</fullName>
    </submittedName>
</protein>